<evidence type="ECO:0000259" key="7">
    <source>
        <dbReference type="PROSITE" id="PS52004"/>
    </source>
</evidence>
<gene>
    <name evidence="8" type="ORF">ACFQGO_38880</name>
</gene>
<dbReference type="InterPro" id="IPR009081">
    <property type="entry name" value="PP-bd_ACP"/>
</dbReference>
<protein>
    <submittedName>
        <fullName evidence="8">SDR family NAD(P)-dependent oxidoreductase</fullName>
    </submittedName>
</protein>
<dbReference type="InterPro" id="IPR014030">
    <property type="entry name" value="Ketoacyl_synth_N"/>
</dbReference>
<comment type="caution">
    <text evidence="8">The sequence shown here is derived from an EMBL/GenBank/DDBJ whole genome shotgun (WGS) entry which is preliminary data.</text>
</comment>
<evidence type="ECO:0000256" key="4">
    <source>
        <dbReference type="ARBA" id="ARBA00023268"/>
    </source>
</evidence>
<dbReference type="SMART" id="SM00823">
    <property type="entry name" value="PKS_PP"/>
    <property type="match status" value="1"/>
</dbReference>
<accession>A0ABW1BLB5</accession>
<organism evidence="8 9">
    <name type="scientific">Streptomyces heilongjiangensis</name>
    <dbReference type="NCBI Taxonomy" id="945052"/>
    <lineage>
        <taxon>Bacteria</taxon>
        <taxon>Bacillati</taxon>
        <taxon>Actinomycetota</taxon>
        <taxon>Actinomycetes</taxon>
        <taxon>Kitasatosporales</taxon>
        <taxon>Streptomycetaceae</taxon>
        <taxon>Streptomyces</taxon>
    </lineage>
</organism>
<dbReference type="InterPro" id="IPR014031">
    <property type="entry name" value="Ketoacyl_synth_C"/>
</dbReference>
<evidence type="ECO:0000313" key="9">
    <source>
        <dbReference type="Proteomes" id="UP001596112"/>
    </source>
</evidence>
<dbReference type="InterPro" id="IPR050091">
    <property type="entry name" value="PKS_NRPS_Biosynth_Enz"/>
</dbReference>
<dbReference type="SMART" id="SM01294">
    <property type="entry name" value="PKS_PP_betabranch"/>
    <property type="match status" value="1"/>
</dbReference>
<dbReference type="PANTHER" id="PTHR43775">
    <property type="entry name" value="FATTY ACID SYNTHASE"/>
    <property type="match status" value="1"/>
</dbReference>
<evidence type="ECO:0000256" key="2">
    <source>
        <dbReference type="ARBA" id="ARBA00022553"/>
    </source>
</evidence>
<dbReference type="InterPro" id="IPR057326">
    <property type="entry name" value="KR_dom"/>
</dbReference>
<dbReference type="Pfam" id="PF00550">
    <property type="entry name" value="PP-binding"/>
    <property type="match status" value="1"/>
</dbReference>
<dbReference type="PROSITE" id="PS00606">
    <property type="entry name" value="KS3_1"/>
    <property type="match status" value="1"/>
</dbReference>
<dbReference type="CDD" id="cd08956">
    <property type="entry name" value="KR_3_FAS_SDR_x"/>
    <property type="match status" value="1"/>
</dbReference>
<feature type="domain" description="Carrier" evidence="6">
    <location>
        <begin position="332"/>
        <end position="407"/>
    </location>
</feature>
<evidence type="ECO:0000256" key="5">
    <source>
        <dbReference type="ARBA" id="ARBA00023315"/>
    </source>
</evidence>
<dbReference type="InterPro" id="IPR018201">
    <property type="entry name" value="Ketoacyl_synth_AS"/>
</dbReference>
<dbReference type="SMART" id="SM00825">
    <property type="entry name" value="PKS_KS"/>
    <property type="match status" value="1"/>
</dbReference>
<keyword evidence="1" id="KW-0596">Phosphopantetheine</keyword>
<keyword evidence="3" id="KW-0808">Transferase</keyword>
<evidence type="ECO:0000256" key="3">
    <source>
        <dbReference type="ARBA" id="ARBA00022679"/>
    </source>
</evidence>
<evidence type="ECO:0000259" key="6">
    <source>
        <dbReference type="PROSITE" id="PS50075"/>
    </source>
</evidence>
<dbReference type="InterPro" id="IPR006162">
    <property type="entry name" value="Ppantetheine_attach_site"/>
</dbReference>
<evidence type="ECO:0000256" key="1">
    <source>
        <dbReference type="ARBA" id="ARBA00022450"/>
    </source>
</evidence>
<dbReference type="Proteomes" id="UP001596112">
    <property type="component" value="Unassembled WGS sequence"/>
</dbReference>
<feature type="domain" description="Ketosynthase family 3 (KS3)" evidence="7">
    <location>
        <begin position="427"/>
        <end position="723"/>
    </location>
</feature>
<name>A0ABW1BLB5_9ACTN</name>
<dbReference type="Gene3D" id="3.40.47.10">
    <property type="match status" value="1"/>
</dbReference>
<keyword evidence="4" id="KW-0511">Multifunctional enzyme</keyword>
<dbReference type="Gene3D" id="1.10.1200.10">
    <property type="entry name" value="ACP-like"/>
    <property type="match status" value="1"/>
</dbReference>
<dbReference type="SMART" id="SM00822">
    <property type="entry name" value="PKS_KR"/>
    <property type="match status" value="1"/>
</dbReference>
<dbReference type="CDD" id="cd00833">
    <property type="entry name" value="PKS"/>
    <property type="match status" value="1"/>
</dbReference>
<dbReference type="InterPro" id="IPR020841">
    <property type="entry name" value="PKS_Beta-ketoAc_synthase_dom"/>
</dbReference>
<proteinExistence type="predicted"/>
<dbReference type="Pfam" id="PF02801">
    <property type="entry name" value="Ketoacyl-synt_C"/>
    <property type="match status" value="1"/>
</dbReference>
<dbReference type="Pfam" id="PF00109">
    <property type="entry name" value="ketoacyl-synt"/>
    <property type="match status" value="1"/>
</dbReference>
<dbReference type="InterPro" id="IPR020806">
    <property type="entry name" value="PKS_PP-bd"/>
</dbReference>
<keyword evidence="9" id="KW-1185">Reference proteome</keyword>
<keyword evidence="5" id="KW-0012">Acyltransferase</keyword>
<keyword evidence="2" id="KW-0597">Phosphoprotein</keyword>
<dbReference type="RefSeq" id="WP_380970162.1">
    <property type="nucleotide sequence ID" value="NZ_JBHSNZ010000094.1"/>
</dbReference>
<dbReference type="EMBL" id="JBHSNZ010000094">
    <property type="protein sequence ID" value="MFC5813393.1"/>
    <property type="molecule type" value="Genomic_DNA"/>
</dbReference>
<dbReference type="InterPro" id="IPR036736">
    <property type="entry name" value="ACP-like_sf"/>
</dbReference>
<dbReference type="InterPro" id="IPR013968">
    <property type="entry name" value="PKS_KR"/>
</dbReference>
<dbReference type="PANTHER" id="PTHR43775:SF51">
    <property type="entry name" value="INACTIVE PHENOLPHTHIOCEROL SYNTHESIS POLYKETIDE SYNTHASE TYPE I PKS1-RELATED"/>
    <property type="match status" value="1"/>
</dbReference>
<dbReference type="SUPFAM" id="SSF53901">
    <property type="entry name" value="Thiolase-like"/>
    <property type="match status" value="2"/>
</dbReference>
<dbReference type="PROSITE" id="PS00012">
    <property type="entry name" value="PHOSPHOPANTETHEINE"/>
    <property type="match status" value="1"/>
</dbReference>
<evidence type="ECO:0000313" key="8">
    <source>
        <dbReference type="EMBL" id="MFC5813393.1"/>
    </source>
</evidence>
<sequence length="723" mass="75543">FESGVLTPLPVTCWDVRRAPEAFRFLSQARHVGKVVLTVPAPLDPDGTVLITGGTGGLGALVARHLVTERGVRRLLLASRRGLDAPGAAALVSELRELGAAEVEVAALDVADRDRLAALLDGTGRSLTAVIHTAGVLDDGVVSSLTAERLATVLRPKADAVTHLHELTRHLDLSAFVVFSSVMATFGGAGQANYSAANAYLDAFAGRRRAAGLPAVSLGWGPWAPGAGMTADLSAADLRRMERGGMRPLVPQDGLGLLDAVLERGAATERAAVLPVDLDLAGLRRRATDDIPALLRVLVGAPTRRKAQGGSGTGWQDLRAQLATAGVADRDRLVAQAVQDAAAAVLGHASGTDIAPDHTFKELGFDSLTSVELRNRVNAATGLRLPATLIFDFPTPAALIRHLRTELLGEEDSATTDLPFVPAVVGEDPVVIVGMACRFPGGVSSPEDLWRLVSEGGDAIGGFPTDRGWNLDDLYDPEPGQVGRTYVQQGGFLYDAPLFDATLFGISRREALGMDPQQRLLLETSWEVFERAGIDPAALRGSRTGVFAGAMAQDYGTALRGTHEGADGYLLTGNTGSVASGRISYTFGFEGPAVTVDTACSSSLVALHLAVQSLRQGECDLALAGGVTVMSTPDTFVEFSRQRGLAVDGRCKAFSEGADGTAWAEGVGLLLVERLSDARRNGHRVLAVVRGSAVNQDGASNGLTAPNGPSQQRVIRQALAGAG</sequence>
<dbReference type="Pfam" id="PF08659">
    <property type="entry name" value="KR"/>
    <property type="match status" value="1"/>
</dbReference>
<feature type="non-terminal residue" evidence="8">
    <location>
        <position position="1"/>
    </location>
</feature>
<dbReference type="SUPFAM" id="SSF47336">
    <property type="entry name" value="ACP-like"/>
    <property type="match status" value="1"/>
</dbReference>
<dbReference type="PROSITE" id="PS52004">
    <property type="entry name" value="KS3_2"/>
    <property type="match status" value="1"/>
</dbReference>
<feature type="non-terminal residue" evidence="8">
    <location>
        <position position="723"/>
    </location>
</feature>
<reference evidence="9" key="1">
    <citation type="journal article" date="2019" name="Int. J. Syst. Evol. Microbiol.">
        <title>The Global Catalogue of Microorganisms (GCM) 10K type strain sequencing project: providing services to taxonomists for standard genome sequencing and annotation.</title>
        <authorList>
            <consortium name="The Broad Institute Genomics Platform"/>
            <consortium name="The Broad Institute Genome Sequencing Center for Infectious Disease"/>
            <person name="Wu L."/>
            <person name="Ma J."/>
        </authorList>
    </citation>
    <scope>NUCLEOTIDE SEQUENCE [LARGE SCALE GENOMIC DNA]</scope>
    <source>
        <strain evidence="9">JCM 9918</strain>
    </source>
</reference>
<dbReference type="PROSITE" id="PS50075">
    <property type="entry name" value="CARRIER"/>
    <property type="match status" value="1"/>
</dbReference>
<dbReference type="InterPro" id="IPR036291">
    <property type="entry name" value="NAD(P)-bd_dom_sf"/>
</dbReference>
<dbReference type="SUPFAM" id="SSF51735">
    <property type="entry name" value="NAD(P)-binding Rossmann-fold domains"/>
    <property type="match status" value="1"/>
</dbReference>
<dbReference type="Gene3D" id="3.40.50.720">
    <property type="entry name" value="NAD(P)-binding Rossmann-like Domain"/>
    <property type="match status" value="1"/>
</dbReference>
<dbReference type="InterPro" id="IPR016039">
    <property type="entry name" value="Thiolase-like"/>
</dbReference>